<dbReference type="AlphaFoldDB" id="A0A066VGB6"/>
<dbReference type="CDD" id="cd22191">
    <property type="entry name" value="DPBB_RlpA_EXP_N-like"/>
    <property type="match status" value="1"/>
</dbReference>
<evidence type="ECO:0000313" key="4">
    <source>
        <dbReference type="Proteomes" id="UP000027361"/>
    </source>
</evidence>
<accession>A0A066VGB6</accession>
<protein>
    <recommendedName>
        <fullName evidence="5">RlpA-like protein double-psi beta-barrel domain-containing protein</fullName>
    </recommendedName>
</protein>
<organism evidence="3 4">
    <name type="scientific">Tilletiaria anomala (strain ATCC 24038 / CBS 436.72 / UBC 951)</name>
    <dbReference type="NCBI Taxonomy" id="1037660"/>
    <lineage>
        <taxon>Eukaryota</taxon>
        <taxon>Fungi</taxon>
        <taxon>Dikarya</taxon>
        <taxon>Basidiomycota</taxon>
        <taxon>Ustilaginomycotina</taxon>
        <taxon>Exobasidiomycetes</taxon>
        <taxon>Georgefischeriales</taxon>
        <taxon>Tilletiariaceae</taxon>
        <taxon>Tilletiaria</taxon>
    </lineage>
</organism>
<dbReference type="RefSeq" id="XP_013241424.1">
    <property type="nucleotide sequence ID" value="XM_013385970.1"/>
</dbReference>
<sequence>MARLTLLAFLLAAALAVMSGMAENSTILNEVLDHAPGANDDDGNLIRFINGGADPDDDDIEDEGLARRRFHARHAKKHKSKKVGVHKYQPGKKLWVRDCQITWYASNDLKNPQCGNGKWNPHNGNHIGAVMAGWDGGPKCGEFIDLCRGNACVSVRIVDKCAGCGKNHVDLTKSAFKRLSPSGTLKEGRIHGLKMFHNSKPNPWNLQLFGPYNLKG</sequence>
<dbReference type="EMBL" id="JMSN01000090">
    <property type="protein sequence ID" value="KDN40526.1"/>
    <property type="molecule type" value="Genomic_DNA"/>
</dbReference>
<evidence type="ECO:0000256" key="1">
    <source>
        <dbReference type="ARBA" id="ARBA00022729"/>
    </source>
</evidence>
<dbReference type="Proteomes" id="UP000027361">
    <property type="component" value="Unassembled WGS sequence"/>
</dbReference>
<keyword evidence="1 2" id="KW-0732">Signal</keyword>
<feature type="signal peptide" evidence="2">
    <location>
        <begin position="1"/>
        <end position="22"/>
    </location>
</feature>
<dbReference type="HOGENOM" id="CLU_1225566_0_0_1"/>
<dbReference type="OrthoDB" id="406505at2759"/>
<dbReference type="PANTHER" id="PTHR31836">
    <property type="match status" value="1"/>
</dbReference>
<name>A0A066VGB6_TILAU</name>
<feature type="chain" id="PRO_5001628171" description="RlpA-like protein double-psi beta-barrel domain-containing protein" evidence="2">
    <location>
        <begin position="23"/>
        <end position="216"/>
    </location>
</feature>
<dbReference type="STRING" id="1037660.A0A066VGB6"/>
<dbReference type="InterPro" id="IPR036908">
    <property type="entry name" value="RlpA-like_sf"/>
</dbReference>
<evidence type="ECO:0008006" key="5">
    <source>
        <dbReference type="Google" id="ProtNLM"/>
    </source>
</evidence>
<proteinExistence type="predicted"/>
<reference evidence="3 4" key="1">
    <citation type="submission" date="2014-05" db="EMBL/GenBank/DDBJ databases">
        <title>Draft genome sequence of a rare smut relative, Tilletiaria anomala UBC 951.</title>
        <authorList>
            <consortium name="DOE Joint Genome Institute"/>
            <person name="Toome M."/>
            <person name="Kuo A."/>
            <person name="Henrissat B."/>
            <person name="Lipzen A."/>
            <person name="Tritt A."/>
            <person name="Yoshinaga Y."/>
            <person name="Zane M."/>
            <person name="Barry K."/>
            <person name="Grigoriev I.V."/>
            <person name="Spatafora J.W."/>
            <person name="Aimea M.C."/>
        </authorList>
    </citation>
    <scope>NUCLEOTIDE SEQUENCE [LARGE SCALE GENOMIC DNA]</scope>
    <source>
        <strain evidence="3 4">UBC 951</strain>
    </source>
</reference>
<dbReference type="InterPro" id="IPR051477">
    <property type="entry name" value="Expansin_CellWall"/>
</dbReference>
<dbReference type="Gene3D" id="2.40.40.10">
    <property type="entry name" value="RlpA-like domain"/>
    <property type="match status" value="1"/>
</dbReference>
<evidence type="ECO:0000313" key="3">
    <source>
        <dbReference type="EMBL" id="KDN40526.1"/>
    </source>
</evidence>
<evidence type="ECO:0000256" key="2">
    <source>
        <dbReference type="SAM" id="SignalP"/>
    </source>
</evidence>
<gene>
    <name evidence="3" type="ORF">K437DRAFT_188357</name>
</gene>
<dbReference type="SUPFAM" id="SSF50685">
    <property type="entry name" value="Barwin-like endoglucanases"/>
    <property type="match status" value="1"/>
</dbReference>
<dbReference type="GeneID" id="25261955"/>
<dbReference type="PANTHER" id="PTHR31836:SF22">
    <property type="entry name" value="RLPA-LIKE PROTEIN DOUBLE-PSI BETA-BARREL DOMAIN-CONTAINING PROTEIN"/>
    <property type="match status" value="1"/>
</dbReference>
<dbReference type="OMA" id="KITWYAS"/>
<dbReference type="InParanoid" id="A0A066VGB6"/>
<comment type="caution">
    <text evidence="3">The sequence shown here is derived from an EMBL/GenBank/DDBJ whole genome shotgun (WGS) entry which is preliminary data.</text>
</comment>
<keyword evidence="4" id="KW-1185">Reference proteome</keyword>